<dbReference type="InterPro" id="IPR002220">
    <property type="entry name" value="DapA-like"/>
</dbReference>
<organism evidence="4 5">
    <name type="scientific">Immundisolibacter cernigliae</name>
    <dbReference type="NCBI Taxonomy" id="1810504"/>
    <lineage>
        <taxon>Bacteria</taxon>
        <taxon>Pseudomonadati</taxon>
        <taxon>Pseudomonadota</taxon>
        <taxon>Gammaproteobacteria</taxon>
        <taxon>Immundisolibacterales</taxon>
        <taxon>Immundisolibacteraceae</taxon>
        <taxon>Immundisolibacter</taxon>
    </lineage>
</organism>
<feature type="active site" description="Proton donor/acceptor" evidence="3">
    <location>
        <position position="151"/>
    </location>
</feature>
<dbReference type="EMBL" id="CP014671">
    <property type="protein sequence ID" value="ANX02847.1"/>
    <property type="molecule type" value="Genomic_DNA"/>
</dbReference>
<dbReference type="GO" id="GO:0019262">
    <property type="term" value="P:N-acetylneuraminate catabolic process"/>
    <property type="evidence" value="ECO:0007669"/>
    <property type="project" value="TreeGrafter"/>
</dbReference>
<dbReference type="SUPFAM" id="SSF51569">
    <property type="entry name" value="Aldolase"/>
    <property type="match status" value="1"/>
</dbReference>
<dbReference type="GO" id="GO:0005829">
    <property type="term" value="C:cytosol"/>
    <property type="evidence" value="ECO:0007669"/>
    <property type="project" value="TreeGrafter"/>
</dbReference>
<dbReference type="RefSeq" id="WP_068802361.1">
    <property type="nucleotide sequence ID" value="NZ_CP014671.1"/>
</dbReference>
<dbReference type="PANTHER" id="PTHR42849">
    <property type="entry name" value="N-ACETYLNEURAMINATE LYASE"/>
    <property type="match status" value="1"/>
</dbReference>
<dbReference type="InParanoid" id="A0A1B1YQ30"/>
<keyword evidence="5" id="KW-1185">Reference proteome</keyword>
<dbReference type="Pfam" id="PF00701">
    <property type="entry name" value="DHDPS"/>
    <property type="match status" value="1"/>
</dbReference>
<accession>A0A1B1YQ30</accession>
<dbReference type="OrthoDB" id="9778880at2"/>
<dbReference type="PANTHER" id="PTHR42849:SF1">
    <property type="entry name" value="N-ACETYLNEURAMINATE LYASE"/>
    <property type="match status" value="1"/>
</dbReference>
<name>A0A1B1YQ30_9GAMM</name>
<dbReference type="GO" id="GO:0008747">
    <property type="term" value="F:N-acetylneuraminate lyase activity"/>
    <property type="evidence" value="ECO:0007669"/>
    <property type="project" value="TreeGrafter"/>
</dbReference>
<proteinExistence type="inferred from homology"/>
<evidence type="ECO:0000256" key="2">
    <source>
        <dbReference type="PIRNR" id="PIRNR001365"/>
    </source>
</evidence>
<keyword evidence="1 2" id="KW-0456">Lyase</keyword>
<evidence type="ECO:0000256" key="1">
    <source>
        <dbReference type="ARBA" id="ARBA00023239"/>
    </source>
</evidence>
<dbReference type="InterPro" id="IPR013785">
    <property type="entry name" value="Aldolase_TIM"/>
</dbReference>
<dbReference type="Gene3D" id="3.20.20.70">
    <property type="entry name" value="Aldolase class I"/>
    <property type="match status" value="1"/>
</dbReference>
<dbReference type="Proteomes" id="UP000092952">
    <property type="component" value="Chromosome"/>
</dbReference>
<protein>
    <recommendedName>
        <fullName evidence="6">Dihydrodipicolinate synthase family protein</fullName>
    </recommendedName>
</protein>
<evidence type="ECO:0000313" key="4">
    <source>
        <dbReference type="EMBL" id="ANX02847.1"/>
    </source>
</evidence>
<dbReference type="KEGG" id="gbi:PG2T_00645"/>
<dbReference type="AlphaFoldDB" id="A0A1B1YQ30"/>
<sequence>MANKLPFTKSEAKTWAKQTLRDWYDCPCTPFLPDDSLDEEGLRRNVEHFIDIGESGLVLGGFVAECWNMSVTEWMRYHEVIAETAAGRIPLHTIIFDQSVHQAMEKLNFCEKLGFVAAEVITPIVQLRSDQEIYDYFKYLADHSNLALLFYRSMVAGHLISLDLSRRLSEIPTYVGMKQGSLNHDDSLKLRRMTGEDFIVSDPFEHHWLNDLRQGGQVIYGAFAHILYGKKRGLLEQYTALARAGKWEEAFAVSQQLQPVRDFYDEIMFAPLSGNFTYATTLGNLKVCYEALGMAGGVMRSPIRQVAPEKREWIRGRLKELGVV</sequence>
<reference evidence="5" key="1">
    <citation type="submission" date="2016-03" db="EMBL/GenBank/DDBJ databases">
        <title>Complete genome sequence of Solimmundus cernigliae, representing a novel lineage of polycyclic aromatic hydrocarbon degraders within the Gammaproteobacteria.</title>
        <authorList>
            <person name="Singleton D.R."/>
            <person name="Dickey A.N."/>
            <person name="Scholl E.H."/>
            <person name="Wright F.A."/>
            <person name="Aitken M.D."/>
        </authorList>
    </citation>
    <scope>NUCLEOTIDE SEQUENCE [LARGE SCALE GENOMIC DNA]</scope>
    <source>
        <strain evidence="5">TR3.2</strain>
    </source>
</reference>
<dbReference type="PIRSF" id="PIRSF001365">
    <property type="entry name" value="DHDPS"/>
    <property type="match status" value="1"/>
</dbReference>
<comment type="similarity">
    <text evidence="2">Belongs to the DapA family.</text>
</comment>
<dbReference type="STRING" id="1810504.PG2T_00645"/>
<dbReference type="CDD" id="cd00408">
    <property type="entry name" value="DHDPS-like"/>
    <property type="match status" value="1"/>
</dbReference>
<feature type="active site" description="Schiff-base intermediate with substrate" evidence="3">
    <location>
        <position position="178"/>
    </location>
</feature>
<gene>
    <name evidence="4" type="ORF">PG2T_00645</name>
</gene>
<evidence type="ECO:0000256" key="3">
    <source>
        <dbReference type="PIRSR" id="PIRSR001365-1"/>
    </source>
</evidence>
<evidence type="ECO:0000313" key="5">
    <source>
        <dbReference type="Proteomes" id="UP000092952"/>
    </source>
</evidence>
<evidence type="ECO:0008006" key="6">
    <source>
        <dbReference type="Google" id="ProtNLM"/>
    </source>
</evidence>
<dbReference type="SMART" id="SM01130">
    <property type="entry name" value="DHDPS"/>
    <property type="match status" value="1"/>
</dbReference>